<dbReference type="PRINTS" id="PR00423">
    <property type="entry name" value="CELLDVISFTSZ"/>
</dbReference>
<dbReference type="InterPro" id="IPR037103">
    <property type="entry name" value="Tubulin/FtsZ-like_C"/>
</dbReference>
<dbReference type="GO" id="GO:0000917">
    <property type="term" value="P:division septum assembly"/>
    <property type="evidence" value="ECO:0007669"/>
    <property type="project" value="UniProtKB-KW"/>
</dbReference>
<feature type="domain" description="Tubulin/FtsZ 2-layer sandwich" evidence="8">
    <location>
        <begin position="209"/>
        <end position="326"/>
    </location>
</feature>
<dbReference type="InterPro" id="IPR036525">
    <property type="entry name" value="Tubulin/FtsZ_GTPase_sf"/>
</dbReference>
<sequence>MVIHEINPEFIPGAKIKVIGVGGCGNKALNRMISEGLEGVGFVAINTDAQDLATNLAEKKINIGLNLTKGLGAGANPEIGRKAAEESETELKAMLQDTDMVFITCGMGGGTWTGAAPVIANIARGMGILTVGIITKPFSFEGNRRTGNAEEGVKKIKEAVDTLIVIPNDKIFNVIDKKTSFKQAFTMIDKILFLGVQGISDLIIKPGDINIDFADVKAVMTNSGNALLGIGYGAGEKRAVEAARKAIENPLLEENLDGAKSIIFAVTGGHDLTPAEVREAAAVVEEIIDPDVNFFWGMTLDDSMEDEIKVTIIATGFEEQSKEQILKQPQRDILGRPTMSGRRESENFIMRGIKKENVQEEKAEAPAEDLETPAFIRRSLNKDKK</sequence>
<dbReference type="SMART" id="SM00864">
    <property type="entry name" value="Tubulin"/>
    <property type="match status" value="1"/>
</dbReference>
<dbReference type="PANTHER" id="PTHR30314:SF3">
    <property type="entry name" value="MITOCHONDRIAL DIVISION PROTEIN FSZA"/>
    <property type="match status" value="1"/>
</dbReference>
<dbReference type="InterPro" id="IPR045061">
    <property type="entry name" value="FtsZ/CetZ"/>
</dbReference>
<keyword evidence="4" id="KW-0132">Cell division</keyword>
<evidence type="ECO:0000313" key="9">
    <source>
        <dbReference type="EMBL" id="EKD24899.1"/>
    </source>
</evidence>
<comment type="subcellular location">
    <subcellularLocation>
        <location evidence="4">Cytoplasm</location>
    </subcellularLocation>
    <text evidence="4">Assembles at midcell at the inner surface of the cytoplasmic membrane.</text>
</comment>
<dbReference type="SUPFAM" id="SSF55307">
    <property type="entry name" value="Tubulin C-terminal domain-like"/>
    <property type="match status" value="1"/>
</dbReference>
<dbReference type="InterPro" id="IPR020805">
    <property type="entry name" value="Cell_div_FtsZ_CS"/>
</dbReference>
<evidence type="ECO:0000256" key="6">
    <source>
        <dbReference type="SAM" id="MobiDB-lite"/>
    </source>
</evidence>
<feature type="binding site" evidence="4">
    <location>
        <position position="145"/>
    </location>
    <ligand>
        <name>GTP</name>
        <dbReference type="ChEBI" id="CHEBI:37565"/>
    </ligand>
</feature>
<dbReference type="EMBL" id="AMFJ01036152">
    <property type="protein sequence ID" value="EKD24899.1"/>
    <property type="molecule type" value="Genomic_DNA"/>
</dbReference>
<keyword evidence="3 4" id="KW-0342">GTP-binding</keyword>
<dbReference type="FunFam" id="3.40.50.1440:FF:000001">
    <property type="entry name" value="Cell division protein FtsZ"/>
    <property type="match status" value="1"/>
</dbReference>
<feature type="binding site" evidence="4">
    <location>
        <position position="141"/>
    </location>
    <ligand>
        <name>GTP</name>
        <dbReference type="ChEBI" id="CHEBI:37565"/>
    </ligand>
</feature>
<protein>
    <recommendedName>
        <fullName evidence="4 5">Cell division protein FtsZ</fullName>
    </recommendedName>
</protein>
<evidence type="ECO:0000256" key="3">
    <source>
        <dbReference type="ARBA" id="ARBA00023134"/>
    </source>
</evidence>
<dbReference type="GO" id="GO:0043093">
    <property type="term" value="P:FtsZ-dependent cytokinesis"/>
    <property type="evidence" value="ECO:0007669"/>
    <property type="project" value="UniProtKB-UniRule"/>
</dbReference>
<evidence type="ECO:0000259" key="7">
    <source>
        <dbReference type="SMART" id="SM00864"/>
    </source>
</evidence>
<evidence type="ECO:0000256" key="5">
    <source>
        <dbReference type="NCBIfam" id="TIGR00065"/>
    </source>
</evidence>
<keyword evidence="2 4" id="KW-0547">Nucleotide-binding</keyword>
<comment type="subunit">
    <text evidence="4">Homodimer. Polymerizes to form a dynamic ring structure in a strictly GTP-dependent manner. Interacts directly with several other division proteins.</text>
</comment>
<dbReference type="InterPro" id="IPR003008">
    <property type="entry name" value="Tubulin_FtsZ_GTPase"/>
</dbReference>
<evidence type="ECO:0000256" key="1">
    <source>
        <dbReference type="ARBA" id="ARBA00009690"/>
    </source>
</evidence>
<comment type="function">
    <text evidence="4">Essential cell division protein that forms a contractile ring structure (Z ring) at the future cell division site. The regulation of the ring assembly controls the timing and the location of cell division. One of the functions of the FtsZ ring is to recruit other cell division proteins to the septum to produce a new cell wall between the dividing cells. Binds GTP and shows GTPase activity.</text>
</comment>
<dbReference type="GO" id="GO:0003924">
    <property type="term" value="F:GTPase activity"/>
    <property type="evidence" value="ECO:0007669"/>
    <property type="project" value="UniProtKB-UniRule"/>
</dbReference>
<name>K1YHQ3_9BACT</name>
<dbReference type="AlphaFoldDB" id="K1YHQ3"/>
<dbReference type="GO" id="GO:0051258">
    <property type="term" value="P:protein polymerization"/>
    <property type="evidence" value="ECO:0007669"/>
    <property type="project" value="UniProtKB-UniRule"/>
</dbReference>
<evidence type="ECO:0000259" key="8">
    <source>
        <dbReference type="SMART" id="SM00865"/>
    </source>
</evidence>
<feature type="binding site" evidence="4">
    <location>
        <position position="189"/>
    </location>
    <ligand>
        <name>GTP</name>
        <dbReference type="ChEBI" id="CHEBI:37565"/>
    </ligand>
</feature>
<dbReference type="NCBIfam" id="TIGR00065">
    <property type="entry name" value="ftsZ"/>
    <property type="match status" value="1"/>
</dbReference>
<dbReference type="InterPro" id="IPR024757">
    <property type="entry name" value="FtsZ_C"/>
</dbReference>
<dbReference type="InterPro" id="IPR018316">
    <property type="entry name" value="Tubulin/FtsZ_2-layer-sand-dom"/>
</dbReference>
<keyword evidence="4" id="KW-0131">Cell cycle</keyword>
<gene>
    <name evidence="4" type="primary">ftsZ</name>
    <name evidence="9" type="ORF">ACD_80C00145G0033</name>
</gene>
<dbReference type="GO" id="GO:0005737">
    <property type="term" value="C:cytoplasm"/>
    <property type="evidence" value="ECO:0007669"/>
    <property type="project" value="UniProtKB-SubCell"/>
</dbReference>
<dbReference type="GO" id="GO:0032153">
    <property type="term" value="C:cell division site"/>
    <property type="evidence" value="ECO:0007669"/>
    <property type="project" value="UniProtKB-UniRule"/>
</dbReference>
<dbReference type="SUPFAM" id="SSF52490">
    <property type="entry name" value="Tubulin nucleotide-binding domain-like"/>
    <property type="match status" value="1"/>
</dbReference>
<dbReference type="InterPro" id="IPR000158">
    <property type="entry name" value="Cell_div_FtsZ"/>
</dbReference>
<dbReference type="InterPro" id="IPR008280">
    <property type="entry name" value="Tub_FtsZ_C"/>
</dbReference>
<evidence type="ECO:0000256" key="4">
    <source>
        <dbReference type="HAMAP-Rule" id="MF_00909"/>
    </source>
</evidence>
<accession>K1YHQ3</accession>
<reference evidence="9" key="1">
    <citation type="journal article" date="2012" name="Science">
        <title>Fermentation, hydrogen, and sulfur metabolism in multiple uncultivated bacterial phyla.</title>
        <authorList>
            <person name="Wrighton K.C."/>
            <person name="Thomas B.C."/>
            <person name="Sharon I."/>
            <person name="Miller C.S."/>
            <person name="Castelle C.J."/>
            <person name="VerBerkmoes N.C."/>
            <person name="Wilkins M.J."/>
            <person name="Hettich R.L."/>
            <person name="Lipton M.S."/>
            <person name="Williams K.H."/>
            <person name="Long P.E."/>
            <person name="Banfield J.F."/>
        </authorList>
    </citation>
    <scope>NUCLEOTIDE SEQUENCE [LARGE SCALE GENOMIC DNA]</scope>
</reference>
<dbReference type="PROSITE" id="PS01134">
    <property type="entry name" value="FTSZ_1"/>
    <property type="match status" value="1"/>
</dbReference>
<evidence type="ECO:0000256" key="2">
    <source>
        <dbReference type="ARBA" id="ARBA00022741"/>
    </source>
</evidence>
<dbReference type="PANTHER" id="PTHR30314">
    <property type="entry name" value="CELL DIVISION PROTEIN FTSZ-RELATED"/>
    <property type="match status" value="1"/>
</dbReference>
<dbReference type="SMART" id="SM00865">
    <property type="entry name" value="Tubulin_C"/>
    <property type="match status" value="1"/>
</dbReference>
<comment type="caution">
    <text evidence="9">The sequence shown here is derived from an EMBL/GenBank/DDBJ whole genome shotgun (WGS) entry which is preliminary data.</text>
</comment>
<comment type="caution">
    <text evidence="4">Lacks conserved residue(s) required for the propagation of feature annotation.</text>
</comment>
<comment type="similarity">
    <text evidence="1 4">Belongs to the FtsZ family.</text>
</comment>
<dbReference type="CDD" id="cd02201">
    <property type="entry name" value="FtsZ_type1"/>
    <property type="match status" value="1"/>
</dbReference>
<proteinExistence type="inferred from homology"/>
<keyword evidence="4" id="KW-0717">Septation</keyword>
<dbReference type="Gene3D" id="3.30.1330.20">
    <property type="entry name" value="Tubulin/FtsZ, C-terminal domain"/>
    <property type="match status" value="1"/>
</dbReference>
<dbReference type="HAMAP" id="MF_00909">
    <property type="entry name" value="FtsZ"/>
    <property type="match status" value="1"/>
</dbReference>
<feature type="region of interest" description="Disordered" evidence="6">
    <location>
        <begin position="358"/>
        <end position="385"/>
    </location>
</feature>
<dbReference type="Gene3D" id="3.40.50.1440">
    <property type="entry name" value="Tubulin/FtsZ, GTPase domain"/>
    <property type="match status" value="1"/>
</dbReference>
<keyword evidence="4" id="KW-0963">Cytoplasm</keyword>
<dbReference type="Pfam" id="PF00091">
    <property type="entry name" value="Tubulin"/>
    <property type="match status" value="1"/>
</dbReference>
<dbReference type="GO" id="GO:0005525">
    <property type="term" value="F:GTP binding"/>
    <property type="evidence" value="ECO:0007669"/>
    <property type="project" value="UniProtKB-UniRule"/>
</dbReference>
<feature type="domain" description="Tubulin/FtsZ GTPase" evidence="7">
    <location>
        <begin position="15"/>
        <end position="207"/>
    </location>
</feature>
<dbReference type="Pfam" id="PF12327">
    <property type="entry name" value="FtsZ_C"/>
    <property type="match status" value="1"/>
</dbReference>
<organism evidence="9">
    <name type="scientific">uncultured bacterium</name>
    <name type="common">gcode 4</name>
    <dbReference type="NCBI Taxonomy" id="1234023"/>
    <lineage>
        <taxon>Bacteria</taxon>
        <taxon>environmental samples</taxon>
    </lineage>
</organism>